<comment type="caution">
    <text evidence="3">The sequence shown here is derived from an EMBL/GenBank/DDBJ whole genome shotgun (WGS) entry which is preliminary data.</text>
</comment>
<dbReference type="Gene3D" id="1.10.1750.10">
    <property type="match status" value="1"/>
</dbReference>
<evidence type="ECO:0000313" key="4">
    <source>
        <dbReference type="Proteomes" id="UP000078507"/>
    </source>
</evidence>
<feature type="coiled-coil region" evidence="1">
    <location>
        <begin position="33"/>
        <end position="67"/>
    </location>
</feature>
<reference evidence="3 4" key="1">
    <citation type="submission" date="2015-11" db="EMBL/GenBank/DDBJ databases">
        <title>Ensifer anhuiense sp. nov., an effective nitrogen fixation bacterium with Glycine soja.</title>
        <authorList>
            <person name="Yan H."/>
            <person name="Chen W."/>
        </authorList>
    </citation>
    <scope>NUCLEOTIDE SEQUENCE [LARGE SCALE GENOMIC DNA]</scope>
    <source>
        <strain evidence="3 4">LMG 7837</strain>
    </source>
</reference>
<protein>
    <submittedName>
        <fullName evidence="3">Chromosomal replication initiator DnaA</fullName>
    </submittedName>
</protein>
<gene>
    <name evidence="3" type="ORF">ATB98_22710</name>
</gene>
<dbReference type="SMART" id="SM00760">
    <property type="entry name" value="Bac_DnaA_C"/>
    <property type="match status" value="1"/>
</dbReference>
<organism evidence="3 4">
    <name type="scientific">Sinorhizobium saheli</name>
    <dbReference type="NCBI Taxonomy" id="36856"/>
    <lineage>
        <taxon>Bacteria</taxon>
        <taxon>Pseudomonadati</taxon>
        <taxon>Pseudomonadota</taxon>
        <taxon>Alphaproteobacteria</taxon>
        <taxon>Hyphomicrobiales</taxon>
        <taxon>Rhizobiaceae</taxon>
        <taxon>Sinorhizobium/Ensifer group</taxon>
        <taxon>Sinorhizobium</taxon>
    </lineage>
</organism>
<dbReference type="GO" id="GO:0006270">
    <property type="term" value="P:DNA replication initiation"/>
    <property type="evidence" value="ECO:0007669"/>
    <property type="project" value="InterPro"/>
</dbReference>
<dbReference type="RefSeq" id="WP_066879873.1">
    <property type="nucleotide sequence ID" value="NZ_LNQB01000102.1"/>
</dbReference>
<keyword evidence="4" id="KW-1185">Reference proteome</keyword>
<evidence type="ECO:0000259" key="2">
    <source>
        <dbReference type="SMART" id="SM00760"/>
    </source>
</evidence>
<dbReference type="GO" id="GO:0043565">
    <property type="term" value="F:sequence-specific DNA binding"/>
    <property type="evidence" value="ECO:0007669"/>
    <property type="project" value="InterPro"/>
</dbReference>
<proteinExistence type="predicted"/>
<keyword evidence="1" id="KW-0175">Coiled coil</keyword>
<evidence type="ECO:0000313" key="3">
    <source>
        <dbReference type="EMBL" id="OAP34352.1"/>
    </source>
</evidence>
<evidence type="ECO:0000256" key="1">
    <source>
        <dbReference type="SAM" id="Coils"/>
    </source>
</evidence>
<dbReference type="Proteomes" id="UP000078507">
    <property type="component" value="Unassembled WGS sequence"/>
</dbReference>
<name>A0A178XHZ3_SINSA</name>
<dbReference type="Pfam" id="PF08299">
    <property type="entry name" value="Bac_DnaA_C"/>
    <property type="match status" value="1"/>
</dbReference>
<dbReference type="InterPro" id="IPR013159">
    <property type="entry name" value="DnaA_C"/>
</dbReference>
<accession>A0A178XHZ3</accession>
<sequence length="176" mass="19757">MTERSELARQKRHYGAVRERLARSATAGRSVLIAELEGQLAELASDNDAKARRIAALEFDLADAEARLLAQAQVLLSSRGDADAVEDVCDRDNPAVEEIVAGVLENFPGVTWEDIISVRRDRWLVKPRHACMRAVYERRSDLSLSRIGRIFRRDHTTVLQVVRKPGAEGTRDPDRN</sequence>
<dbReference type="EMBL" id="LNQB01000102">
    <property type="protein sequence ID" value="OAP34352.1"/>
    <property type="molecule type" value="Genomic_DNA"/>
</dbReference>
<dbReference type="GO" id="GO:0005524">
    <property type="term" value="F:ATP binding"/>
    <property type="evidence" value="ECO:0007669"/>
    <property type="project" value="InterPro"/>
</dbReference>
<dbReference type="STRING" id="36856.ATB98_22710"/>
<dbReference type="OrthoDB" id="5293895at2"/>
<dbReference type="InterPro" id="IPR010921">
    <property type="entry name" value="Trp_repressor/repl_initiator"/>
</dbReference>
<dbReference type="SUPFAM" id="SSF48295">
    <property type="entry name" value="TrpR-like"/>
    <property type="match status" value="1"/>
</dbReference>
<dbReference type="AlphaFoldDB" id="A0A178XHZ3"/>
<feature type="domain" description="Chromosomal replication initiator DnaA C-terminal" evidence="2">
    <location>
        <begin position="95"/>
        <end position="165"/>
    </location>
</feature>
<dbReference type="GO" id="GO:0006275">
    <property type="term" value="P:regulation of DNA replication"/>
    <property type="evidence" value="ECO:0007669"/>
    <property type="project" value="InterPro"/>
</dbReference>